<evidence type="ECO:0000313" key="2">
    <source>
        <dbReference type="Proteomes" id="UP001054945"/>
    </source>
</evidence>
<reference evidence="1 2" key="1">
    <citation type="submission" date="2021-06" db="EMBL/GenBank/DDBJ databases">
        <title>Caerostris extrusa draft genome.</title>
        <authorList>
            <person name="Kono N."/>
            <person name="Arakawa K."/>
        </authorList>
    </citation>
    <scope>NUCLEOTIDE SEQUENCE [LARGE SCALE GENOMIC DNA]</scope>
</reference>
<gene>
    <name evidence="1" type="primary">AVEN_112873_1</name>
    <name evidence="1" type="ORF">CEXT_64861</name>
</gene>
<dbReference type="Proteomes" id="UP001054945">
    <property type="component" value="Unassembled WGS sequence"/>
</dbReference>
<dbReference type="EMBL" id="BPLR01010354">
    <property type="protein sequence ID" value="GIY38771.1"/>
    <property type="molecule type" value="Genomic_DNA"/>
</dbReference>
<comment type="caution">
    <text evidence="1">The sequence shown here is derived from an EMBL/GenBank/DDBJ whole genome shotgun (WGS) entry which is preliminary data.</text>
</comment>
<protein>
    <submittedName>
        <fullName evidence="1">Uncharacterized protein</fullName>
    </submittedName>
</protein>
<sequence>MDSLEKSEAVKKPKLKSSDEKEVPVKSYLEQLLTFVDFKESVCLVMNKISEMKKEVQADFEIGYSFHECKLLLLQQDSLELQCASVFDIETRSCWFIAREKFLNETIQAVLQDLGRWLAFIGCSTRPKKRSHNCVGAVSPFPFEFRKEIQEIKDFTIRFDSCNDLQNEMEASIQKIQVFIDHLCLQLIDVLIKLRLSDQLKEKHRYHVGGWLTFMEVERVQAGRTQQTLYQTTFHVATSKAIQWLKDLTSSMLFKGEEIGESAEEADDLFLQHIQFQQAGKKSYEIGVQLTEIAENLRTKAGIPKEWPLNDTSLHVELEESSTEFWRLLRKLEDLVKSIRSRLKVFGEIRRNFVIQRYKKTWIKIFLTIQKCQENGRILLETLKEPLTNKHRVNLLSNSAAIQLDRTMSQTPQNCTTSANNYFNEEAPSATESASEYVSARSQKLGEVPAYLARRRLVLYRIWNNPGRFQIFDV</sequence>
<organism evidence="1 2">
    <name type="scientific">Caerostris extrusa</name>
    <name type="common">Bark spider</name>
    <name type="synonym">Caerostris bankana</name>
    <dbReference type="NCBI Taxonomy" id="172846"/>
    <lineage>
        <taxon>Eukaryota</taxon>
        <taxon>Metazoa</taxon>
        <taxon>Ecdysozoa</taxon>
        <taxon>Arthropoda</taxon>
        <taxon>Chelicerata</taxon>
        <taxon>Arachnida</taxon>
        <taxon>Araneae</taxon>
        <taxon>Araneomorphae</taxon>
        <taxon>Entelegynae</taxon>
        <taxon>Araneoidea</taxon>
        <taxon>Araneidae</taxon>
        <taxon>Caerostris</taxon>
    </lineage>
</organism>
<keyword evidence="2" id="KW-1185">Reference proteome</keyword>
<accession>A0AAV4T0G2</accession>
<dbReference type="AlphaFoldDB" id="A0AAV4T0G2"/>
<evidence type="ECO:0000313" key="1">
    <source>
        <dbReference type="EMBL" id="GIY38771.1"/>
    </source>
</evidence>
<name>A0AAV4T0G2_CAEEX</name>
<proteinExistence type="predicted"/>